<protein>
    <submittedName>
        <fullName evidence="3">Alkylhydroperoxidase like protein, AhpD family (Modular protein)</fullName>
    </submittedName>
</protein>
<keyword evidence="3" id="KW-0575">Peroxidase</keyword>
<feature type="domain" description="Carboxymuconolactone decarboxylase-like" evidence="2">
    <location>
        <begin position="102"/>
        <end position="175"/>
    </location>
</feature>
<dbReference type="Gene3D" id="1.20.1290.10">
    <property type="entry name" value="AhpD-like"/>
    <property type="match status" value="1"/>
</dbReference>
<feature type="compositionally biased region" description="Low complexity" evidence="1">
    <location>
        <begin position="15"/>
        <end position="30"/>
    </location>
</feature>
<dbReference type="Proteomes" id="UP000046373">
    <property type="component" value="Unassembled WGS sequence"/>
</dbReference>
<name>A0A090F004_MESPL</name>
<accession>A0A090F004</accession>
<evidence type="ECO:0000313" key="3">
    <source>
        <dbReference type="EMBL" id="CDX37061.1"/>
    </source>
</evidence>
<dbReference type="Pfam" id="PF02627">
    <property type="entry name" value="CMD"/>
    <property type="match status" value="1"/>
</dbReference>
<keyword evidence="3" id="KW-0560">Oxidoreductase</keyword>
<feature type="region of interest" description="Disordered" evidence="1">
    <location>
        <begin position="1"/>
        <end position="32"/>
    </location>
</feature>
<organism evidence="3 4">
    <name type="scientific">Mesorhizobium plurifarium</name>
    <dbReference type="NCBI Taxonomy" id="69974"/>
    <lineage>
        <taxon>Bacteria</taxon>
        <taxon>Pseudomonadati</taxon>
        <taxon>Pseudomonadota</taxon>
        <taxon>Alphaproteobacteria</taxon>
        <taxon>Hyphomicrobiales</taxon>
        <taxon>Phyllobacteriaceae</taxon>
        <taxon>Mesorhizobium</taxon>
    </lineage>
</organism>
<sequence length="201" mass="20900">MLARTGHESHGAFGGSARSAASSTNSSHAGPGDVAVTALRMEDEMLKLSRKIGLLVFAAGALLAVTPAHAEDASATAAYKDIQATLGSVPDMFKTLPDVAVAGAWAEIKGVQLNPNTALNGKTKELMGLAVASQIPCQYCIYFHTLAAKANGASDEEIKEAVAMAAIVRHWSTMLNGGQVDLATFKKQTDDLFAAVKAKSQ</sequence>
<gene>
    <name evidence="3" type="ORF">MPLDJ20_20792</name>
</gene>
<dbReference type="SUPFAM" id="SSF69118">
    <property type="entry name" value="AhpD-like"/>
    <property type="match status" value="1"/>
</dbReference>
<proteinExistence type="predicted"/>
<dbReference type="NCBIfam" id="TIGR00778">
    <property type="entry name" value="ahpD_dom"/>
    <property type="match status" value="1"/>
</dbReference>
<dbReference type="AlphaFoldDB" id="A0A090F004"/>
<evidence type="ECO:0000313" key="4">
    <source>
        <dbReference type="Proteomes" id="UP000046373"/>
    </source>
</evidence>
<dbReference type="GO" id="GO:0051920">
    <property type="term" value="F:peroxiredoxin activity"/>
    <property type="evidence" value="ECO:0007669"/>
    <property type="project" value="InterPro"/>
</dbReference>
<dbReference type="InterPro" id="IPR029032">
    <property type="entry name" value="AhpD-like"/>
</dbReference>
<dbReference type="PANTHER" id="PTHR33930">
    <property type="entry name" value="ALKYL HYDROPEROXIDE REDUCTASE AHPD"/>
    <property type="match status" value="1"/>
</dbReference>
<dbReference type="InterPro" id="IPR004675">
    <property type="entry name" value="AhpD_core"/>
</dbReference>
<dbReference type="InterPro" id="IPR003779">
    <property type="entry name" value="CMD-like"/>
</dbReference>
<dbReference type="PANTHER" id="PTHR33930:SF2">
    <property type="entry name" value="BLR3452 PROTEIN"/>
    <property type="match status" value="1"/>
</dbReference>
<dbReference type="EMBL" id="CCNB01000012">
    <property type="protein sequence ID" value="CDX37061.1"/>
    <property type="molecule type" value="Genomic_DNA"/>
</dbReference>
<reference evidence="3 4" key="1">
    <citation type="submission" date="2014-08" db="EMBL/GenBank/DDBJ databases">
        <authorList>
            <person name="Moulin Lionel"/>
        </authorList>
    </citation>
    <scope>NUCLEOTIDE SEQUENCE [LARGE SCALE GENOMIC DNA]</scope>
</reference>
<evidence type="ECO:0000259" key="2">
    <source>
        <dbReference type="Pfam" id="PF02627"/>
    </source>
</evidence>
<feature type="compositionally biased region" description="Basic and acidic residues" evidence="1">
    <location>
        <begin position="1"/>
        <end position="10"/>
    </location>
</feature>
<evidence type="ECO:0000256" key="1">
    <source>
        <dbReference type="SAM" id="MobiDB-lite"/>
    </source>
</evidence>